<dbReference type="PANTHER" id="PTHR43818:SF11">
    <property type="entry name" value="BCDNA.GH03377"/>
    <property type="match status" value="1"/>
</dbReference>
<evidence type="ECO:0000256" key="3">
    <source>
        <dbReference type="SAM" id="MobiDB-lite"/>
    </source>
</evidence>
<keyword evidence="7" id="KW-1185">Reference proteome</keyword>
<dbReference type="Proteomes" id="UP000633205">
    <property type="component" value="Unassembled WGS sequence"/>
</dbReference>
<evidence type="ECO:0000313" key="6">
    <source>
        <dbReference type="EMBL" id="GGD35634.1"/>
    </source>
</evidence>
<dbReference type="GO" id="GO:0016491">
    <property type="term" value="F:oxidoreductase activity"/>
    <property type="evidence" value="ECO:0007669"/>
    <property type="project" value="UniProtKB-KW"/>
</dbReference>
<evidence type="ECO:0000259" key="4">
    <source>
        <dbReference type="Pfam" id="PF01408"/>
    </source>
</evidence>
<dbReference type="GO" id="GO:0000166">
    <property type="term" value="F:nucleotide binding"/>
    <property type="evidence" value="ECO:0007669"/>
    <property type="project" value="InterPro"/>
</dbReference>
<evidence type="ECO:0000256" key="1">
    <source>
        <dbReference type="ARBA" id="ARBA00023002"/>
    </source>
</evidence>
<organism evidence="6 7">
    <name type="scientific">Microbacterium faecale</name>
    <dbReference type="NCBI Taxonomy" id="1804630"/>
    <lineage>
        <taxon>Bacteria</taxon>
        <taxon>Bacillati</taxon>
        <taxon>Actinomycetota</taxon>
        <taxon>Actinomycetes</taxon>
        <taxon>Micrococcales</taxon>
        <taxon>Microbacteriaceae</taxon>
        <taxon>Microbacterium</taxon>
    </lineage>
</organism>
<dbReference type="InterPro" id="IPR050463">
    <property type="entry name" value="Gfo/Idh/MocA_oxidrdct_glycsds"/>
</dbReference>
<dbReference type="RefSeq" id="WP_188711686.1">
    <property type="nucleotide sequence ID" value="NZ_BMHO01000001.1"/>
</dbReference>
<dbReference type="AlphaFoldDB" id="A0A917DGJ7"/>
<dbReference type="InterPro" id="IPR036291">
    <property type="entry name" value="NAD(P)-bd_dom_sf"/>
</dbReference>
<keyword evidence="2" id="KW-0520">NAD</keyword>
<dbReference type="SUPFAM" id="SSF55347">
    <property type="entry name" value="Glyceraldehyde-3-phosphate dehydrogenase-like, C-terminal domain"/>
    <property type="match status" value="1"/>
</dbReference>
<comment type="caution">
    <text evidence="6">The sequence shown here is derived from an EMBL/GenBank/DDBJ whole genome shotgun (WGS) entry which is preliminary data.</text>
</comment>
<sequence length="370" mass="39926">MTSQPLGVGFIGAGMISDTYLEHLAQFPEVEVIAIGDIDTDRASAQAEKHGVRDSGRPADILAHPDVELVVNLTIPAVHAEISLAAIDAGKHVWSEKPISVDRESGRQLVQRAAEKGLRVGIAPDTVLGRGVQSALRAIARGDIGQPLAATTTMQGPGPDQWHQNPDFFFQPGAGPIFDMGPYYLTTLVNVFGSVTRASAFGLTPQQERRVMAGPRTGETFPVRVPTHVHANLEFEAGGTSTSVYSWDSPLVRMGFFEVTGTEGTLAIPDPNMFEGPLRVMRVPNRETREQAWEELPSDGVVGGRGLGVIDMVRAIHSGQPHRASAEIGLHVLDTMIAIEQSVATRQTVEVTSRADRPEPIPADWDPYRV</sequence>
<feature type="domain" description="Gfo/Idh/MocA-like oxidoreductase N-terminal" evidence="4">
    <location>
        <begin position="7"/>
        <end position="121"/>
    </location>
</feature>
<feature type="domain" description="GFO/IDH/MocA-like oxidoreductase" evidence="5">
    <location>
        <begin position="133"/>
        <end position="266"/>
    </location>
</feature>
<dbReference type="Gene3D" id="3.30.360.10">
    <property type="entry name" value="Dihydrodipicolinate Reductase, domain 2"/>
    <property type="match status" value="1"/>
</dbReference>
<feature type="region of interest" description="Disordered" evidence="3">
    <location>
        <begin position="349"/>
        <end position="370"/>
    </location>
</feature>
<dbReference type="InterPro" id="IPR000683">
    <property type="entry name" value="Gfo/Idh/MocA-like_OxRdtase_N"/>
</dbReference>
<dbReference type="PANTHER" id="PTHR43818">
    <property type="entry name" value="BCDNA.GH03377"/>
    <property type="match status" value="1"/>
</dbReference>
<keyword evidence="1" id="KW-0560">Oxidoreductase</keyword>
<dbReference type="SUPFAM" id="SSF51735">
    <property type="entry name" value="NAD(P)-binding Rossmann-fold domains"/>
    <property type="match status" value="1"/>
</dbReference>
<evidence type="ECO:0000259" key="5">
    <source>
        <dbReference type="Pfam" id="PF22725"/>
    </source>
</evidence>
<protein>
    <submittedName>
        <fullName evidence="6">Oxidoreductase</fullName>
    </submittedName>
</protein>
<name>A0A917DGJ7_9MICO</name>
<dbReference type="Pfam" id="PF01408">
    <property type="entry name" value="GFO_IDH_MocA"/>
    <property type="match status" value="1"/>
</dbReference>
<dbReference type="EMBL" id="BMHO01000001">
    <property type="protein sequence ID" value="GGD35634.1"/>
    <property type="molecule type" value="Genomic_DNA"/>
</dbReference>
<accession>A0A917DGJ7</accession>
<dbReference type="InterPro" id="IPR055170">
    <property type="entry name" value="GFO_IDH_MocA-like_dom"/>
</dbReference>
<reference evidence="6" key="2">
    <citation type="submission" date="2020-09" db="EMBL/GenBank/DDBJ databases">
        <authorList>
            <person name="Sun Q."/>
            <person name="Zhou Y."/>
        </authorList>
    </citation>
    <scope>NUCLEOTIDE SEQUENCE</scope>
    <source>
        <strain evidence="6">CGMCC 1.15152</strain>
    </source>
</reference>
<reference evidence="6" key="1">
    <citation type="journal article" date="2014" name="Int. J. Syst. Evol. Microbiol.">
        <title>Complete genome sequence of Corynebacterium casei LMG S-19264T (=DSM 44701T), isolated from a smear-ripened cheese.</title>
        <authorList>
            <consortium name="US DOE Joint Genome Institute (JGI-PGF)"/>
            <person name="Walter F."/>
            <person name="Albersmeier A."/>
            <person name="Kalinowski J."/>
            <person name="Ruckert C."/>
        </authorList>
    </citation>
    <scope>NUCLEOTIDE SEQUENCE</scope>
    <source>
        <strain evidence="6">CGMCC 1.15152</strain>
    </source>
</reference>
<evidence type="ECO:0000313" key="7">
    <source>
        <dbReference type="Proteomes" id="UP000633205"/>
    </source>
</evidence>
<gene>
    <name evidence="6" type="ORF">GCM10010915_15290</name>
</gene>
<proteinExistence type="predicted"/>
<dbReference type="Gene3D" id="3.40.50.720">
    <property type="entry name" value="NAD(P)-binding Rossmann-like Domain"/>
    <property type="match status" value="1"/>
</dbReference>
<evidence type="ECO:0000256" key="2">
    <source>
        <dbReference type="ARBA" id="ARBA00023027"/>
    </source>
</evidence>
<dbReference type="Pfam" id="PF22725">
    <property type="entry name" value="GFO_IDH_MocA_C3"/>
    <property type="match status" value="1"/>
</dbReference>